<dbReference type="GO" id="GO:0003723">
    <property type="term" value="F:RNA binding"/>
    <property type="evidence" value="ECO:0007669"/>
    <property type="project" value="TreeGrafter"/>
</dbReference>
<comment type="similarity">
    <text evidence="1">Belongs to the universal ribosomal protein uL30 family.</text>
</comment>
<dbReference type="PANTHER" id="PTHR11524">
    <property type="entry name" value="60S RIBOSOMAL PROTEIN L7"/>
    <property type="match status" value="1"/>
</dbReference>
<dbReference type="Gene3D" id="3.30.1390.20">
    <property type="entry name" value="Ribosomal protein L30, ferredoxin-like fold domain"/>
    <property type="match status" value="1"/>
</dbReference>
<dbReference type="InterPro" id="IPR036919">
    <property type="entry name" value="Ribo_uL30_ferredoxin-like_sf"/>
</dbReference>
<dbReference type="Pfam" id="PF00327">
    <property type="entry name" value="Ribosomal_L30"/>
    <property type="match status" value="1"/>
</dbReference>
<dbReference type="InterPro" id="IPR039699">
    <property type="entry name" value="Ribosomal_uL30"/>
</dbReference>
<reference evidence="4" key="1">
    <citation type="submission" date="2018-06" db="EMBL/GenBank/DDBJ databases">
        <title>Genome assembly of Danube salmon.</title>
        <authorList>
            <person name="Macqueen D.J."/>
            <person name="Gundappa M.K."/>
        </authorList>
    </citation>
    <scope>NUCLEOTIDE SEQUENCE [LARGE SCALE GENOMIC DNA]</scope>
</reference>
<dbReference type="GO" id="GO:0000463">
    <property type="term" value="P:maturation of LSU-rRNA from tricistronic rRNA transcript (SSU-rRNA, 5.8S rRNA, LSU-rRNA)"/>
    <property type="evidence" value="ECO:0007669"/>
    <property type="project" value="TreeGrafter"/>
</dbReference>
<reference evidence="3" key="2">
    <citation type="submission" date="2025-08" db="UniProtKB">
        <authorList>
            <consortium name="Ensembl"/>
        </authorList>
    </citation>
    <scope>IDENTIFICATION</scope>
</reference>
<evidence type="ECO:0000256" key="1">
    <source>
        <dbReference type="ARBA" id="ARBA00007594"/>
    </source>
</evidence>
<dbReference type="SUPFAM" id="SSF55129">
    <property type="entry name" value="Ribosomal protein L30p/L7e"/>
    <property type="match status" value="1"/>
</dbReference>
<sequence length="216" mass="24836">MQSLRLFNQQSKHNCKRMRTPQKLRGRPIKATEAKPALIEKRKVISCGQFYHVIGHQQENRPAPAMPSAKDRLAFAVRIRDPSVQKVVQMLRLRKIFSSAFVKMNKTSMAMLKMVEFPILKSVRELGQAKIDKRMVALTDNTLIEQHMGKDQFIVCDLIREIYSVGMNFRVVNNFIWPFKPSVARHAARDKAGLLKDIGKPGPREMDVNSIIRQLN</sequence>
<proteinExistence type="inferred from homology"/>
<accession>A0A4W5QM33</accession>
<dbReference type="Ensembl" id="ENSHHUT00000079683.1">
    <property type="protein sequence ID" value="ENSHHUP00000077177.1"/>
    <property type="gene ID" value="ENSHHUG00000045085.1"/>
</dbReference>
<reference evidence="3" key="3">
    <citation type="submission" date="2025-09" db="UniProtKB">
        <authorList>
            <consortium name="Ensembl"/>
        </authorList>
    </citation>
    <scope>IDENTIFICATION</scope>
</reference>
<feature type="domain" description="Large ribosomal subunit protein uL30-like ferredoxin-like fold" evidence="2">
    <location>
        <begin position="81"/>
        <end position="116"/>
    </location>
</feature>
<dbReference type="AlphaFoldDB" id="A0A4W5QM33"/>
<name>A0A4W5QM33_9TELE</name>
<dbReference type="InterPro" id="IPR016082">
    <property type="entry name" value="Ribosomal_uL30_ferredoxin-like"/>
</dbReference>
<evidence type="ECO:0000259" key="2">
    <source>
        <dbReference type="Pfam" id="PF00327"/>
    </source>
</evidence>
<dbReference type="GO" id="GO:0003735">
    <property type="term" value="F:structural constituent of ribosome"/>
    <property type="evidence" value="ECO:0007669"/>
    <property type="project" value="TreeGrafter"/>
</dbReference>
<evidence type="ECO:0000313" key="3">
    <source>
        <dbReference type="Ensembl" id="ENSHHUP00000077177.1"/>
    </source>
</evidence>
<protein>
    <submittedName>
        <fullName evidence="3">Ribosomal protein L7-like 1</fullName>
    </submittedName>
</protein>
<dbReference type="GeneTree" id="ENSGT00950000182878"/>
<evidence type="ECO:0000313" key="4">
    <source>
        <dbReference type="Proteomes" id="UP000314982"/>
    </source>
</evidence>
<dbReference type="GO" id="GO:0022625">
    <property type="term" value="C:cytosolic large ribosomal subunit"/>
    <property type="evidence" value="ECO:0007669"/>
    <property type="project" value="TreeGrafter"/>
</dbReference>
<dbReference type="PANTHER" id="PTHR11524:SF13">
    <property type="entry name" value="RIBOSOMAL PROTEIN UL30-LIKE"/>
    <property type="match status" value="1"/>
</dbReference>
<organism evidence="3 4">
    <name type="scientific">Hucho hucho</name>
    <name type="common">huchen</name>
    <dbReference type="NCBI Taxonomy" id="62062"/>
    <lineage>
        <taxon>Eukaryota</taxon>
        <taxon>Metazoa</taxon>
        <taxon>Chordata</taxon>
        <taxon>Craniata</taxon>
        <taxon>Vertebrata</taxon>
        <taxon>Euteleostomi</taxon>
        <taxon>Actinopterygii</taxon>
        <taxon>Neopterygii</taxon>
        <taxon>Teleostei</taxon>
        <taxon>Protacanthopterygii</taxon>
        <taxon>Salmoniformes</taxon>
        <taxon>Salmonidae</taxon>
        <taxon>Salmoninae</taxon>
        <taxon>Hucho</taxon>
    </lineage>
</organism>
<keyword evidence="4" id="KW-1185">Reference proteome</keyword>
<dbReference type="STRING" id="62062.ENSHHUP00000077177"/>
<dbReference type="Proteomes" id="UP000314982">
    <property type="component" value="Unassembled WGS sequence"/>
</dbReference>